<proteinExistence type="predicted"/>
<feature type="compositionally biased region" description="Basic and acidic residues" evidence="1">
    <location>
        <begin position="227"/>
        <end position="237"/>
    </location>
</feature>
<keyword evidence="3" id="KW-1185">Reference proteome</keyword>
<dbReference type="AlphaFoldDB" id="A0A4S2MW26"/>
<name>A0A4S2MW26_9PEZI</name>
<sequence>MSKNHRFPSFAKEPHFHNLLLETRKNLLALFDWEVQLQRDMTRLEPLYFGTMLADLERLKAGLDQCSAELTWQFLDRSAGSMDDGIFATLVQEVENVRRGMRSGTPSRYFVRDHSTDPTILDEEVDYGYNLIMKPKGPDSQTFNLTRLGYKFQWDFFKDLLQNLMRQPIDEAGFRNSVRDPNLSTISTDSTSTSFASAGSASSSAKHTPHFSIDSTGSGAKIPASGDKSRGSDEQQRGHSRHSSHNSNRSSHEDPHRHVRFSNDFNVHSAIEHGGPRAAPHYHDYIQEMKAGSTVSTILLPAAPRQSQADREEERVRKRRDSFRADRKKHLN</sequence>
<organism evidence="2 3">
    <name type="scientific">Ascodesmis nigricans</name>
    <dbReference type="NCBI Taxonomy" id="341454"/>
    <lineage>
        <taxon>Eukaryota</taxon>
        <taxon>Fungi</taxon>
        <taxon>Dikarya</taxon>
        <taxon>Ascomycota</taxon>
        <taxon>Pezizomycotina</taxon>
        <taxon>Pezizomycetes</taxon>
        <taxon>Pezizales</taxon>
        <taxon>Ascodesmidaceae</taxon>
        <taxon>Ascodesmis</taxon>
    </lineage>
</organism>
<gene>
    <name evidence="2" type="ORF">EX30DRAFT_371875</name>
</gene>
<accession>A0A4S2MW26</accession>
<dbReference type="EMBL" id="ML220122">
    <property type="protein sequence ID" value="TGZ80842.1"/>
    <property type="molecule type" value="Genomic_DNA"/>
</dbReference>
<evidence type="ECO:0000313" key="3">
    <source>
        <dbReference type="Proteomes" id="UP000298138"/>
    </source>
</evidence>
<feature type="compositionally biased region" description="Basic residues" evidence="1">
    <location>
        <begin position="317"/>
        <end position="332"/>
    </location>
</feature>
<feature type="compositionally biased region" description="Low complexity" evidence="1">
    <location>
        <begin position="184"/>
        <end position="205"/>
    </location>
</feature>
<reference evidence="2 3" key="1">
    <citation type="submission" date="2019-04" db="EMBL/GenBank/DDBJ databases">
        <title>Comparative genomics and transcriptomics to analyze fruiting body development in filamentous ascomycetes.</title>
        <authorList>
            <consortium name="DOE Joint Genome Institute"/>
            <person name="Lutkenhaus R."/>
            <person name="Traeger S."/>
            <person name="Breuer J."/>
            <person name="Kuo A."/>
            <person name="Lipzen A."/>
            <person name="Pangilinan J."/>
            <person name="Dilworth D."/>
            <person name="Sandor L."/>
            <person name="Poggeler S."/>
            <person name="Barry K."/>
            <person name="Grigoriev I.V."/>
            <person name="Nowrousian M."/>
        </authorList>
    </citation>
    <scope>NUCLEOTIDE SEQUENCE [LARGE SCALE GENOMIC DNA]</scope>
    <source>
        <strain evidence="2 3">CBS 389.68</strain>
    </source>
</reference>
<dbReference type="InParanoid" id="A0A4S2MW26"/>
<dbReference type="Proteomes" id="UP000298138">
    <property type="component" value="Unassembled WGS sequence"/>
</dbReference>
<feature type="region of interest" description="Disordered" evidence="1">
    <location>
        <begin position="174"/>
        <end position="257"/>
    </location>
</feature>
<protein>
    <submittedName>
        <fullName evidence="2">Uncharacterized protein</fullName>
    </submittedName>
</protein>
<feature type="region of interest" description="Disordered" evidence="1">
    <location>
        <begin position="301"/>
        <end position="332"/>
    </location>
</feature>
<evidence type="ECO:0000313" key="2">
    <source>
        <dbReference type="EMBL" id="TGZ80842.1"/>
    </source>
</evidence>
<evidence type="ECO:0000256" key="1">
    <source>
        <dbReference type="SAM" id="MobiDB-lite"/>
    </source>
</evidence>